<feature type="domain" description="Helicase C-terminal" evidence="11">
    <location>
        <begin position="345"/>
        <end position="530"/>
    </location>
</feature>
<proteinExistence type="inferred from homology"/>
<reference evidence="12 13" key="2">
    <citation type="journal article" date="2010" name="Stand. Genomic Sci.">
        <title>Complete genome sequence of Desulfohalobium retbaense type strain (HR(100)).</title>
        <authorList>
            <person name="Spring S."/>
            <person name="Nolan M."/>
            <person name="Lapidus A."/>
            <person name="Glavina Del Rio T."/>
            <person name="Copeland A."/>
            <person name="Tice H."/>
            <person name="Cheng J.F."/>
            <person name="Lucas S."/>
            <person name="Land M."/>
            <person name="Chen F."/>
            <person name="Bruce D."/>
            <person name="Goodwin L."/>
            <person name="Pitluck S."/>
            <person name="Ivanova N."/>
            <person name="Mavromatis K."/>
            <person name="Mikhailova N."/>
            <person name="Pati A."/>
            <person name="Chen A."/>
            <person name="Palaniappan K."/>
            <person name="Hauser L."/>
            <person name="Chang Y.J."/>
            <person name="Jeffries C.D."/>
            <person name="Munk C."/>
            <person name="Kiss H."/>
            <person name="Chain P."/>
            <person name="Han C."/>
            <person name="Brettin T."/>
            <person name="Detter J.C."/>
            <person name="Schuler E."/>
            <person name="Goker M."/>
            <person name="Rohde M."/>
            <person name="Bristow J."/>
            <person name="Eisen J.A."/>
            <person name="Markowitz V."/>
            <person name="Hugenholtz P."/>
            <person name="Kyrpides N.C."/>
            <person name="Klenk H.P."/>
        </authorList>
    </citation>
    <scope>NUCLEOTIDE SEQUENCE [LARGE SCALE GENOMIC DNA]</scope>
    <source>
        <strain evidence="13">ATCC 49802 / DSM 20745 / S 6022</strain>
    </source>
</reference>
<keyword evidence="6" id="KW-0413">Isomerase</keyword>
<dbReference type="Pfam" id="PF04851">
    <property type="entry name" value="ResIII"/>
    <property type="match status" value="1"/>
</dbReference>
<evidence type="ECO:0000259" key="11">
    <source>
        <dbReference type="PROSITE" id="PS51194"/>
    </source>
</evidence>
<dbReference type="SUPFAM" id="SSF52540">
    <property type="entry name" value="P-loop containing nucleoside triphosphate hydrolases"/>
    <property type="match status" value="1"/>
</dbReference>
<dbReference type="GO" id="GO:0043138">
    <property type="term" value="F:3'-5' DNA helicase activity"/>
    <property type="evidence" value="ECO:0007669"/>
    <property type="project" value="UniProtKB-EC"/>
</dbReference>
<keyword evidence="3" id="KW-0378">Hydrolase</keyword>
<comment type="catalytic activity">
    <reaction evidence="7">
        <text>Couples ATP hydrolysis with the unwinding of duplex DNA by translocating in the 3'-5' direction.</text>
        <dbReference type="EC" id="5.6.2.4"/>
    </reaction>
</comment>
<dbReference type="InterPro" id="IPR050615">
    <property type="entry name" value="ATP-dep_DNA_Helicase"/>
</dbReference>
<evidence type="ECO:0000256" key="9">
    <source>
        <dbReference type="ARBA" id="ARBA00048988"/>
    </source>
</evidence>
<evidence type="ECO:0000256" key="8">
    <source>
        <dbReference type="ARBA" id="ARBA00034808"/>
    </source>
</evidence>
<evidence type="ECO:0000256" key="3">
    <source>
        <dbReference type="ARBA" id="ARBA00022801"/>
    </source>
</evidence>
<dbReference type="Pfam" id="PF13625">
    <property type="entry name" value="Helicase_C_3"/>
    <property type="match status" value="1"/>
</dbReference>
<dbReference type="PANTHER" id="PTHR11274">
    <property type="entry name" value="RAD25/XP-B DNA REPAIR HELICASE"/>
    <property type="match status" value="1"/>
</dbReference>
<keyword evidence="13" id="KW-1185">Reference proteome</keyword>
<dbReference type="InterPro" id="IPR006935">
    <property type="entry name" value="Helicase/UvrB_N"/>
</dbReference>
<evidence type="ECO:0000259" key="10">
    <source>
        <dbReference type="PROSITE" id="PS51192"/>
    </source>
</evidence>
<evidence type="ECO:0000256" key="6">
    <source>
        <dbReference type="ARBA" id="ARBA00023235"/>
    </source>
</evidence>
<dbReference type="PROSITE" id="PS51194">
    <property type="entry name" value="HELICASE_CTER"/>
    <property type="match status" value="1"/>
</dbReference>
<comment type="similarity">
    <text evidence="1">Belongs to the helicase family. RAD25/XPB subfamily.</text>
</comment>
<dbReference type="PROSITE" id="PS51192">
    <property type="entry name" value="HELICASE_ATP_BIND_1"/>
    <property type="match status" value="1"/>
</dbReference>
<dbReference type="InterPro" id="IPR027417">
    <property type="entry name" value="P-loop_NTPase"/>
</dbReference>
<organism evidence="12 13">
    <name type="scientific">Sphaerobacter thermophilus (strain ATCC 49802 / DSM 20745 / KCCM 41009 / NCIMB 13125 / S 6022)</name>
    <dbReference type="NCBI Taxonomy" id="479434"/>
    <lineage>
        <taxon>Bacteria</taxon>
        <taxon>Pseudomonadati</taxon>
        <taxon>Thermomicrobiota</taxon>
        <taxon>Thermomicrobia</taxon>
        <taxon>Sphaerobacterales</taxon>
        <taxon>Sphaerobacterineae</taxon>
        <taxon>Sphaerobacteraceae</taxon>
        <taxon>Sphaerobacter</taxon>
    </lineage>
</organism>
<feature type="domain" description="Helicase ATP-binding" evidence="10">
    <location>
        <begin position="185"/>
        <end position="338"/>
    </location>
</feature>
<dbReference type="SMART" id="SM00487">
    <property type="entry name" value="DEXDc"/>
    <property type="match status" value="1"/>
</dbReference>
<dbReference type="GO" id="GO:0005524">
    <property type="term" value="F:ATP binding"/>
    <property type="evidence" value="ECO:0007669"/>
    <property type="project" value="UniProtKB-KW"/>
</dbReference>
<dbReference type="KEGG" id="sti:Sthe_1719"/>
<protein>
    <recommendedName>
        <fullName evidence="8">DNA 3'-5' helicase</fullName>
        <ecNumber evidence="8">5.6.2.4</ecNumber>
    </recommendedName>
</protein>
<evidence type="ECO:0000256" key="5">
    <source>
        <dbReference type="ARBA" id="ARBA00022840"/>
    </source>
</evidence>
<accession>D1C4I6</accession>
<evidence type="ECO:0000256" key="2">
    <source>
        <dbReference type="ARBA" id="ARBA00022741"/>
    </source>
</evidence>
<dbReference type="OrthoDB" id="9802848at2"/>
<dbReference type="EMBL" id="CP001823">
    <property type="protein sequence ID" value="ACZ39153.1"/>
    <property type="molecule type" value="Genomic_DNA"/>
</dbReference>
<dbReference type="InterPro" id="IPR001650">
    <property type="entry name" value="Helicase_C-like"/>
</dbReference>
<dbReference type="InterPro" id="IPR014001">
    <property type="entry name" value="Helicase_ATP-bd"/>
</dbReference>
<reference evidence="13" key="1">
    <citation type="submission" date="2009-11" db="EMBL/GenBank/DDBJ databases">
        <title>The complete chromosome 1 of Sphaerobacter thermophilus DSM 20745.</title>
        <authorList>
            <person name="Lucas S."/>
            <person name="Copeland A."/>
            <person name="Lapidus A."/>
            <person name="Glavina del Rio T."/>
            <person name="Dalin E."/>
            <person name="Tice H."/>
            <person name="Bruce D."/>
            <person name="Goodwin L."/>
            <person name="Pitluck S."/>
            <person name="Kyrpides N."/>
            <person name="Mavromatis K."/>
            <person name="Ivanova N."/>
            <person name="Mikhailova N."/>
            <person name="LaButti K.M."/>
            <person name="Clum A."/>
            <person name="Sun H.I."/>
            <person name="Brettin T."/>
            <person name="Detter J.C."/>
            <person name="Han C."/>
            <person name="Larimer F."/>
            <person name="Land M."/>
            <person name="Hauser L."/>
            <person name="Markowitz V."/>
            <person name="Cheng J.F."/>
            <person name="Hugenholtz P."/>
            <person name="Woyke T."/>
            <person name="Wu D."/>
            <person name="Steenblock K."/>
            <person name="Schneider S."/>
            <person name="Pukall R."/>
            <person name="Goeker M."/>
            <person name="Klenk H.P."/>
            <person name="Eisen J.A."/>
        </authorList>
    </citation>
    <scope>NUCLEOTIDE SEQUENCE [LARGE SCALE GENOMIC DNA]</scope>
    <source>
        <strain evidence="13">ATCC 49802 / DSM 20745 / S 6022</strain>
    </source>
</reference>
<dbReference type="NCBIfam" id="NF045503">
    <property type="entry name" value="repair_heli_XPB"/>
    <property type="match status" value="1"/>
</dbReference>
<dbReference type="Gene3D" id="3.40.50.300">
    <property type="entry name" value="P-loop containing nucleotide triphosphate hydrolases"/>
    <property type="match status" value="2"/>
</dbReference>
<sequence>MRSDRCLIFQRDRTVLVSTGAATYPEARDGIRQFAELVHAAGAYHTYRITELALWSAAAGGLTAEEIIAFLERYGEHPPPLTLVAFIQEVIGRYGLLRLTGPLGGLRLTGPDRGLLARVADAHGLAWDGDALVVPDSQRGAIKRALADEGYPVVDEAVLAASAPVAFALRPDVRLRPYQAEAVRRFVERAVTGGVVLLPCGAGKTVVGVAIAAVLQSATLIVTPSRTIGEQWQRHLREMTTLPPDSVGEYVPGREPPPVTVVTYQRLTARANGRQATLGALLDWPWGLVIYDEVHALPAEIFRQSASLQSRRRLGLTATLVREDGRERDVFSLVGPTVFSVPWRDLERRGWISPVDCVEVRVRPPATGAASADRILAAKLRVVRRLARRHAGEPTLVVAHRLIEVAAAARALGVPMVTGQTPAAERRALYDAFRRGEIRCLALSRVANVGVDLPDAAVLIQISGAFGSRQEEAQRLGRLLRPKESGRRAVFYSLVVPGTREVEFAARRQRFLVDQGYRYRVVDAEGSAGS</sequence>
<dbReference type="Proteomes" id="UP000002027">
    <property type="component" value="Chromosome 1"/>
</dbReference>
<dbReference type="PANTHER" id="PTHR11274:SF0">
    <property type="entry name" value="GENERAL TRANSCRIPTION AND DNA REPAIR FACTOR IIH HELICASE SUBUNIT XPB"/>
    <property type="match status" value="1"/>
</dbReference>
<evidence type="ECO:0000313" key="13">
    <source>
        <dbReference type="Proteomes" id="UP000002027"/>
    </source>
</evidence>
<evidence type="ECO:0000256" key="1">
    <source>
        <dbReference type="ARBA" id="ARBA00006637"/>
    </source>
</evidence>
<dbReference type="SMART" id="SM00490">
    <property type="entry name" value="HELICc"/>
    <property type="match status" value="1"/>
</dbReference>
<dbReference type="InParanoid" id="D1C4I6"/>
<dbReference type="EC" id="5.6.2.4" evidence="8"/>
<name>D1C4I6_SPHTD</name>
<keyword evidence="5" id="KW-0067">ATP-binding</keyword>
<dbReference type="GO" id="GO:0003677">
    <property type="term" value="F:DNA binding"/>
    <property type="evidence" value="ECO:0007669"/>
    <property type="project" value="InterPro"/>
</dbReference>
<dbReference type="InterPro" id="IPR032438">
    <property type="entry name" value="ERCC3_RAD25_C"/>
</dbReference>
<dbReference type="InterPro" id="IPR032830">
    <property type="entry name" value="XPB/Ssl2_N"/>
</dbReference>
<dbReference type="HOGENOM" id="CLU_008213_4_0_0"/>
<keyword evidence="4" id="KW-0347">Helicase</keyword>
<evidence type="ECO:0000256" key="7">
    <source>
        <dbReference type="ARBA" id="ARBA00034617"/>
    </source>
</evidence>
<dbReference type="GO" id="GO:0016787">
    <property type="term" value="F:hydrolase activity"/>
    <property type="evidence" value="ECO:0007669"/>
    <property type="project" value="UniProtKB-KW"/>
</dbReference>
<dbReference type="STRING" id="479434.Sthe_1719"/>
<gene>
    <name evidence="12" type="ordered locus">Sthe_1719</name>
</gene>
<dbReference type="Pfam" id="PF16203">
    <property type="entry name" value="ERCC3_RAD25_C"/>
    <property type="match status" value="1"/>
</dbReference>
<evidence type="ECO:0000256" key="4">
    <source>
        <dbReference type="ARBA" id="ARBA00022806"/>
    </source>
</evidence>
<comment type="catalytic activity">
    <reaction evidence="9">
        <text>ATP + H2O = ADP + phosphate + H(+)</text>
        <dbReference type="Rhea" id="RHEA:13065"/>
        <dbReference type="ChEBI" id="CHEBI:15377"/>
        <dbReference type="ChEBI" id="CHEBI:15378"/>
        <dbReference type="ChEBI" id="CHEBI:30616"/>
        <dbReference type="ChEBI" id="CHEBI:43474"/>
        <dbReference type="ChEBI" id="CHEBI:456216"/>
        <dbReference type="EC" id="5.6.2.4"/>
    </reaction>
</comment>
<keyword evidence="2" id="KW-0547">Nucleotide-binding</keyword>
<dbReference type="eggNOG" id="COG1061">
    <property type="taxonomic scope" value="Bacteria"/>
</dbReference>
<evidence type="ECO:0000313" key="12">
    <source>
        <dbReference type="EMBL" id="ACZ39153.1"/>
    </source>
</evidence>
<dbReference type="AlphaFoldDB" id="D1C4I6"/>